<comment type="caution">
    <text evidence="1">The sequence shown here is derived from an EMBL/GenBank/DDBJ whole genome shotgun (WGS) entry which is preliminary data.</text>
</comment>
<dbReference type="Proteomes" id="UP000826195">
    <property type="component" value="Unassembled WGS sequence"/>
</dbReference>
<evidence type="ECO:0000313" key="1">
    <source>
        <dbReference type="EMBL" id="KAH0554959.1"/>
    </source>
</evidence>
<organism evidence="1 2">
    <name type="scientific">Cotesia glomerata</name>
    <name type="common">Lepidopteran parasitic wasp</name>
    <name type="synonym">Apanteles glomeratus</name>
    <dbReference type="NCBI Taxonomy" id="32391"/>
    <lineage>
        <taxon>Eukaryota</taxon>
        <taxon>Metazoa</taxon>
        <taxon>Ecdysozoa</taxon>
        <taxon>Arthropoda</taxon>
        <taxon>Hexapoda</taxon>
        <taxon>Insecta</taxon>
        <taxon>Pterygota</taxon>
        <taxon>Neoptera</taxon>
        <taxon>Endopterygota</taxon>
        <taxon>Hymenoptera</taxon>
        <taxon>Apocrita</taxon>
        <taxon>Ichneumonoidea</taxon>
        <taxon>Braconidae</taxon>
        <taxon>Microgastrinae</taxon>
        <taxon>Cotesia</taxon>
    </lineage>
</organism>
<keyword evidence="2" id="KW-1185">Reference proteome</keyword>
<name>A0AAV7IRR7_COTGL</name>
<gene>
    <name evidence="1" type="ORF">KQX54_014162</name>
</gene>
<dbReference type="EMBL" id="JAHXZJ010001119">
    <property type="protein sequence ID" value="KAH0554959.1"/>
    <property type="molecule type" value="Genomic_DNA"/>
</dbReference>
<proteinExistence type="predicted"/>
<protein>
    <submittedName>
        <fullName evidence="1">Uncharacterized protein</fullName>
    </submittedName>
</protein>
<sequence>MYFTNRNSDGVAKLNERDELTDERMQERLRIFQNLRVKMLFSVFESALWIKDEEDRRIEQLSKGKRNLGNLNVCPREQEGWDGGSDCSGVTGCRTDKNKG</sequence>
<reference evidence="1 2" key="1">
    <citation type="journal article" date="2021" name="J. Hered.">
        <title>A chromosome-level genome assembly of the parasitoid wasp, Cotesia glomerata (Hymenoptera: Braconidae).</title>
        <authorList>
            <person name="Pinto B.J."/>
            <person name="Weis J.J."/>
            <person name="Gamble T."/>
            <person name="Ode P.J."/>
            <person name="Paul R."/>
            <person name="Zaspel J.M."/>
        </authorList>
    </citation>
    <scope>NUCLEOTIDE SEQUENCE [LARGE SCALE GENOMIC DNA]</scope>
    <source>
        <strain evidence="1">CgM1</strain>
    </source>
</reference>
<dbReference type="AlphaFoldDB" id="A0AAV7IRR7"/>
<accession>A0AAV7IRR7</accession>
<evidence type="ECO:0000313" key="2">
    <source>
        <dbReference type="Proteomes" id="UP000826195"/>
    </source>
</evidence>